<organism evidence="3 4">
    <name type="scientific">Tritrichomonas musculus</name>
    <dbReference type="NCBI Taxonomy" id="1915356"/>
    <lineage>
        <taxon>Eukaryota</taxon>
        <taxon>Metamonada</taxon>
        <taxon>Parabasalia</taxon>
        <taxon>Tritrichomonadida</taxon>
        <taxon>Tritrichomonadidae</taxon>
        <taxon>Tritrichomonas</taxon>
    </lineage>
</organism>
<keyword evidence="1" id="KW-0175">Coiled coil</keyword>
<evidence type="ECO:0000259" key="2">
    <source>
        <dbReference type="PROSITE" id="PS50011"/>
    </source>
</evidence>
<reference evidence="3 4" key="1">
    <citation type="submission" date="2024-04" db="EMBL/GenBank/DDBJ databases">
        <title>Tritrichomonas musculus Genome.</title>
        <authorList>
            <person name="Alves-Ferreira E."/>
            <person name="Grigg M."/>
            <person name="Lorenzi H."/>
            <person name="Galac M."/>
        </authorList>
    </citation>
    <scope>NUCLEOTIDE SEQUENCE [LARGE SCALE GENOMIC DNA]</scope>
    <source>
        <strain evidence="3 4">EAF2021</strain>
    </source>
</reference>
<dbReference type="PRINTS" id="PR00109">
    <property type="entry name" value="TYRKINASE"/>
</dbReference>
<proteinExistence type="predicted"/>
<sequence>MKTRHISDYKINLKDYKILKELNRGGFGVVYKIRNKNTNEVLAAKVILSGNSEKMQKMIDREINIMIRVAHPTIIKFFGFSLEDFSENQNVTIIMDFAKRGSLSDILKLISRGLTPEEYDNTTRQIILIGVAYGMKHIHDQHAIHRDLKPENILIDEYFHPHISDFGLSKFCKVGHSKEQTTFGGTFEYMAPEIIRNQPYDGKVDVYSFGIIMYQVIGNCSAYPLLENKKMPIYQFQQKVAEENYRPHFDVDFNATQALKELIEKCWSAKPEDRPTFEEIFNNLAYNQKYSVYGLYTTEDKEDADEDEWGDKYYLKDIDFNKIVAYTNEITKTKQDTNIILLNSKLETNEKQIKEQSSKFSEQSRKISELTKKIEEQNKLISKQHDKIHNLKDAMKKMIKQKTKRDQHIKELEGQIDQQNKLIQNVTENNNQIIQEQNKQFQELQDLSQKLITQNKEQSKRIEKLEEEIKMQNKKQKIEKEVEKEKIEKEKELESKIPK</sequence>
<dbReference type="SUPFAM" id="SSF56112">
    <property type="entry name" value="Protein kinase-like (PK-like)"/>
    <property type="match status" value="1"/>
</dbReference>
<keyword evidence="4" id="KW-1185">Reference proteome</keyword>
<dbReference type="PROSITE" id="PS50011">
    <property type="entry name" value="PROTEIN_KINASE_DOM"/>
    <property type="match status" value="1"/>
</dbReference>
<feature type="domain" description="Protein kinase" evidence="2">
    <location>
        <begin position="16"/>
        <end position="286"/>
    </location>
</feature>
<dbReference type="InterPro" id="IPR000719">
    <property type="entry name" value="Prot_kinase_dom"/>
</dbReference>
<accession>A0ABR2JEV5</accession>
<dbReference type="InterPro" id="IPR045269">
    <property type="entry name" value="Atg1-like"/>
</dbReference>
<dbReference type="EMBL" id="JAPFFF010000012">
    <property type="protein sequence ID" value="KAK8875455.1"/>
    <property type="molecule type" value="Genomic_DNA"/>
</dbReference>
<dbReference type="PANTHER" id="PTHR24348">
    <property type="entry name" value="SERINE/THREONINE-PROTEIN KINASE UNC-51-RELATED"/>
    <property type="match status" value="1"/>
</dbReference>
<name>A0ABR2JEV5_9EUKA</name>
<evidence type="ECO:0000313" key="4">
    <source>
        <dbReference type="Proteomes" id="UP001470230"/>
    </source>
</evidence>
<gene>
    <name evidence="3" type="ORF">M9Y10_005621</name>
</gene>
<dbReference type="PANTHER" id="PTHR24348:SF71">
    <property type="entry name" value="PROTEIN KINASE DOMAIN-CONTAINING PROTEIN"/>
    <property type="match status" value="1"/>
</dbReference>
<dbReference type="Proteomes" id="UP001470230">
    <property type="component" value="Unassembled WGS sequence"/>
</dbReference>
<comment type="caution">
    <text evidence="3">The sequence shown here is derived from an EMBL/GenBank/DDBJ whole genome shotgun (WGS) entry which is preliminary data.</text>
</comment>
<evidence type="ECO:0000313" key="3">
    <source>
        <dbReference type="EMBL" id="KAK8875455.1"/>
    </source>
</evidence>
<feature type="coiled-coil region" evidence="1">
    <location>
        <begin position="360"/>
        <end position="495"/>
    </location>
</feature>
<protein>
    <recommendedName>
        <fullName evidence="2">Protein kinase domain-containing protein</fullName>
    </recommendedName>
</protein>
<dbReference type="Pfam" id="PF00069">
    <property type="entry name" value="Pkinase"/>
    <property type="match status" value="1"/>
</dbReference>
<evidence type="ECO:0000256" key="1">
    <source>
        <dbReference type="SAM" id="Coils"/>
    </source>
</evidence>
<dbReference type="InterPro" id="IPR011009">
    <property type="entry name" value="Kinase-like_dom_sf"/>
</dbReference>
<dbReference type="InterPro" id="IPR001245">
    <property type="entry name" value="Ser-Thr/Tyr_kinase_cat_dom"/>
</dbReference>
<dbReference type="Gene3D" id="1.10.510.10">
    <property type="entry name" value="Transferase(Phosphotransferase) domain 1"/>
    <property type="match status" value="1"/>
</dbReference>
<dbReference type="SMART" id="SM00220">
    <property type="entry name" value="S_TKc"/>
    <property type="match status" value="1"/>
</dbReference>